<reference evidence="2" key="1">
    <citation type="submission" date="2022-10" db="EMBL/GenBank/DDBJ databases">
        <title>The WGS of Solirubrobacter phytolaccae KCTC 29190.</title>
        <authorList>
            <person name="Jiang Z."/>
        </authorList>
    </citation>
    <scope>NUCLEOTIDE SEQUENCE</scope>
    <source>
        <strain evidence="2">KCTC 29190</strain>
    </source>
</reference>
<evidence type="ECO:0000313" key="3">
    <source>
        <dbReference type="Proteomes" id="UP001147653"/>
    </source>
</evidence>
<name>A0A9X3NAJ1_9ACTN</name>
<dbReference type="Proteomes" id="UP001147653">
    <property type="component" value="Unassembled WGS sequence"/>
</dbReference>
<feature type="signal peptide" evidence="1">
    <location>
        <begin position="1"/>
        <end position="22"/>
    </location>
</feature>
<comment type="caution">
    <text evidence="2">The sequence shown here is derived from an EMBL/GenBank/DDBJ whole genome shotgun (WGS) entry which is preliminary data.</text>
</comment>
<feature type="chain" id="PRO_5040814689" evidence="1">
    <location>
        <begin position="23"/>
        <end position="1148"/>
    </location>
</feature>
<dbReference type="RefSeq" id="WP_270024788.1">
    <property type="nucleotide sequence ID" value="NZ_JAPDDP010000013.1"/>
</dbReference>
<dbReference type="GO" id="GO:0005509">
    <property type="term" value="F:calcium ion binding"/>
    <property type="evidence" value="ECO:0007669"/>
    <property type="project" value="InterPro"/>
</dbReference>
<dbReference type="PANTHER" id="PTHR37494:SF1">
    <property type="entry name" value="STAPHYLOCOCCUS AUREUS SURFACE PROTEIN A"/>
    <property type="match status" value="1"/>
</dbReference>
<keyword evidence="1" id="KW-0732">Signal</keyword>
<dbReference type="Gene3D" id="2.60.40.10">
    <property type="entry name" value="Immunoglobulins"/>
    <property type="match status" value="4"/>
</dbReference>
<proteinExistence type="predicted"/>
<evidence type="ECO:0000313" key="2">
    <source>
        <dbReference type="EMBL" id="MDA0180476.1"/>
    </source>
</evidence>
<dbReference type="PANTHER" id="PTHR37494">
    <property type="entry name" value="HEMAGGLUTININ"/>
    <property type="match status" value="1"/>
</dbReference>
<dbReference type="InterPro" id="IPR015919">
    <property type="entry name" value="Cadherin-like_sf"/>
</dbReference>
<dbReference type="AlphaFoldDB" id="A0A9X3NAJ1"/>
<protein>
    <submittedName>
        <fullName evidence="2">Ig domain-containing protein</fullName>
    </submittedName>
</protein>
<sequence>MRPTRLVLAASTLLAFALPAAAAKAAAPLCSPVNCATATDSSRTVVLKPKTKAKKTTSLRVSVKFAPKGSKPKVTVTGPGGFKRKLSATKTYRNVKPGRYVITAEPIKGADLTTFATYRKTVAKVRKHAVAWVGVRYRQQVDSGTLVAQPSAVTAVSGDPNGTRTVTVRDPQGLIKVGSVLTAGVGPQTPGGMLVEVKSVTRQGDLAITQADPAPLTAIGPQAEIISQPQLKMTAEDFSRVANADPSNDPGAFKQGSALKKLPDGLRSFNAKKEGADKPFKCSSKAGAKLTGDVSFDAGTSVGVAWGGWLHPGTITAHVGVKLNQAASLKVEVYGEAKCELELELLPEDYRFTPWSFTVGPVPVVIVPKLNFLVNGEASIAASTSIEVDQSLSTSFGLAYDGDNFGPYGEAKAEFKTKYYEPAGSMNLKASVGPRLAFDFYDVAGPYLTAGIFMQLKADTDKSPWWRLSSGLQAGGGLRFKVWKFGFDYNKPDIWSKDWTVAQSKTQAPIALDGAAFPAGDNGTAYKAQVKLTRGKGTGYYVTDGALPAGLVLNRTTGAITGTPTAYGTDKFQISVVDGEGKVARKDYAITIRTPAIALTTTALENAQSGSTYRVAFAATGSIAPYTWKLTGALPEGLTFDAGQLLGTPTKTGAFPITVSVTGADGKVARRDFKLTVLAPPLVIDTAATLTDGMEGVLYDQTLAATGGEGTYTWSVATGTLPVGVTLDAATGKLTGRPTAQGDAAFTVKVADTTGHSATKAVTLKVHPPGMVVSTPTFPTVLQGDPFSSTLNVIGGAGPYAWAVTTGALPTGLTLDPATGAITGNANAGGDTTFTVTVTDSTNAQTTKELTITVTPEPSGTPVNLQAIDCWSTTGCMAVGFQNTWLYNGTTWTKSADVQFYNPTSLSCFSATRCVMTTGGDAFTWNGTAWTDVDRPAVSHGGTRTAVQGSSCYSATVCEVYGDEEIGGDDTGYSWQLTNGSWGRSIRMPEDSYYDIDCLSASFCTAVQAFDGLSVFNGSTWSALQNTGLYNTRVSCNSTTSCLIVGGQNDSTVKWTGSLAAPVSSGAGSVSYAADCVVGGTTCAAAWRSGVIGAWNGTSWVKSAPVSGLVINDIACPANNQCIAVGNSARYYVWDGTSWARKVGFAYN</sequence>
<dbReference type="Pfam" id="PF05345">
    <property type="entry name" value="He_PIG"/>
    <property type="match status" value="4"/>
</dbReference>
<evidence type="ECO:0000256" key="1">
    <source>
        <dbReference type="SAM" id="SignalP"/>
    </source>
</evidence>
<accession>A0A9X3NAJ1</accession>
<gene>
    <name evidence="2" type="ORF">OJ997_09240</name>
</gene>
<keyword evidence="3" id="KW-1185">Reference proteome</keyword>
<dbReference type="InterPro" id="IPR013783">
    <property type="entry name" value="Ig-like_fold"/>
</dbReference>
<dbReference type="EMBL" id="JAPDDP010000013">
    <property type="protein sequence ID" value="MDA0180476.1"/>
    <property type="molecule type" value="Genomic_DNA"/>
</dbReference>
<dbReference type="SUPFAM" id="SSF49313">
    <property type="entry name" value="Cadherin-like"/>
    <property type="match status" value="4"/>
</dbReference>
<dbReference type="GO" id="GO:0016020">
    <property type="term" value="C:membrane"/>
    <property type="evidence" value="ECO:0007669"/>
    <property type="project" value="InterPro"/>
</dbReference>
<organism evidence="2 3">
    <name type="scientific">Solirubrobacter phytolaccae</name>
    <dbReference type="NCBI Taxonomy" id="1404360"/>
    <lineage>
        <taxon>Bacteria</taxon>
        <taxon>Bacillati</taxon>
        <taxon>Actinomycetota</taxon>
        <taxon>Thermoleophilia</taxon>
        <taxon>Solirubrobacterales</taxon>
        <taxon>Solirubrobacteraceae</taxon>
        <taxon>Solirubrobacter</taxon>
    </lineage>
</organism>
<dbReference type="GO" id="GO:0005975">
    <property type="term" value="P:carbohydrate metabolic process"/>
    <property type="evidence" value="ECO:0007669"/>
    <property type="project" value="UniProtKB-ARBA"/>
</dbReference>